<dbReference type="Gene3D" id="3.30.420.480">
    <property type="entry name" value="Domain of unknown function (DUF4445)"/>
    <property type="match status" value="1"/>
</dbReference>
<accession>A0A0F8Y268</accession>
<proteinExistence type="predicted"/>
<dbReference type="PANTHER" id="PTHR42895">
    <property type="entry name" value="IRON-SULFUR CLUSTER-BINDING PROTEIN-RELATED"/>
    <property type="match status" value="1"/>
</dbReference>
<gene>
    <name evidence="3" type="ORF">LCGC14_2874450</name>
</gene>
<feature type="domain" description="RACo C-terminal" evidence="1">
    <location>
        <begin position="52"/>
        <end position="307"/>
    </location>
</feature>
<evidence type="ECO:0000259" key="1">
    <source>
        <dbReference type="Pfam" id="PF14574"/>
    </source>
</evidence>
<evidence type="ECO:0008006" key="4">
    <source>
        <dbReference type="Google" id="ProtNLM"/>
    </source>
</evidence>
<reference evidence="3" key="1">
    <citation type="journal article" date="2015" name="Nature">
        <title>Complex archaea that bridge the gap between prokaryotes and eukaryotes.</title>
        <authorList>
            <person name="Spang A."/>
            <person name="Saw J.H."/>
            <person name="Jorgensen S.L."/>
            <person name="Zaremba-Niedzwiedzka K."/>
            <person name="Martijn J."/>
            <person name="Lind A.E."/>
            <person name="van Eijk R."/>
            <person name="Schleper C."/>
            <person name="Guy L."/>
            <person name="Ettema T.J."/>
        </authorList>
    </citation>
    <scope>NUCLEOTIDE SEQUENCE</scope>
</reference>
<feature type="domain" description="RACo-like middle region" evidence="2">
    <location>
        <begin position="6"/>
        <end position="48"/>
    </location>
</feature>
<dbReference type="InterPro" id="IPR041414">
    <property type="entry name" value="Raco-like_middle"/>
</dbReference>
<name>A0A0F8Y268_9ZZZZ</name>
<dbReference type="Pfam" id="PF17651">
    <property type="entry name" value="Raco_middle"/>
    <property type="match status" value="1"/>
</dbReference>
<comment type="caution">
    <text evidence="3">The sequence shown here is derived from an EMBL/GenBank/DDBJ whole genome shotgun (WGS) entry which is preliminary data.</text>
</comment>
<dbReference type="InterPro" id="IPR027980">
    <property type="entry name" value="RACo_C"/>
</dbReference>
<dbReference type="Pfam" id="PF14574">
    <property type="entry name" value="RACo_C_ter"/>
    <property type="match status" value="1"/>
</dbReference>
<dbReference type="AlphaFoldDB" id="A0A0F8Y268"/>
<dbReference type="InterPro" id="IPR042259">
    <property type="entry name" value="Raco-like_middle_sf"/>
</dbReference>
<dbReference type="EMBL" id="LAZR01055901">
    <property type="protein sequence ID" value="KKK75363.1"/>
    <property type="molecule type" value="Genomic_DNA"/>
</dbReference>
<dbReference type="InterPro" id="IPR052911">
    <property type="entry name" value="Corrinoid_activation_enz"/>
</dbReference>
<dbReference type="PANTHER" id="PTHR42895:SF1">
    <property type="entry name" value="IRON-SULFUR CLUSTER PROTEIN"/>
    <property type="match status" value="1"/>
</dbReference>
<organism evidence="3">
    <name type="scientific">marine sediment metagenome</name>
    <dbReference type="NCBI Taxonomy" id="412755"/>
    <lineage>
        <taxon>unclassified sequences</taxon>
        <taxon>metagenomes</taxon>
        <taxon>ecological metagenomes</taxon>
    </lineage>
</organism>
<evidence type="ECO:0000313" key="3">
    <source>
        <dbReference type="EMBL" id="KKK75363.1"/>
    </source>
</evidence>
<evidence type="ECO:0000259" key="2">
    <source>
        <dbReference type="Pfam" id="PF17651"/>
    </source>
</evidence>
<sequence length="309" mass="33673">AFSLDAKDLPANELGLEINPDANIHTVENIAGFVGSDITAVAIAVDINLAEEMTLVVDIGTNGEIVLGTKNKLYAASCAAGPALEGASIECGMRAEEGAIESVFIDKGEICYKTIGNTPPKGICGSGIIDLVSVLLEKKIINRSGSFIENTYDRIITEKGVKRYLLDDPVRGQKNNIIFISELDIENVVVAKAAIFSAMKILLKRLDLDFQSIDMFYIAGAFGNYLNIDSAIAIGLIPDLPREKYRFVGNTSIKGAKLTAFYDEAFNKIVQLRQAITYYDLMGAQDYVEEFQKAIFLPHTDIELFHASS</sequence>
<feature type="non-terminal residue" evidence="3">
    <location>
        <position position="1"/>
    </location>
</feature>
<protein>
    <recommendedName>
        <fullName evidence="4">RACo C-terminal domain-containing protein</fullName>
    </recommendedName>
</protein>